<dbReference type="RefSeq" id="WP_051158249.1">
    <property type="nucleotide sequence ID" value="NZ_JBIRUQ010000013.1"/>
</dbReference>
<dbReference type="GeneID" id="93508397"/>
<keyword evidence="2" id="KW-1185">Reference proteome</keyword>
<dbReference type="EMBL" id="JBIRUQ010000013">
    <property type="protein sequence ID" value="MFI1465087.1"/>
    <property type="molecule type" value="Genomic_DNA"/>
</dbReference>
<dbReference type="Proteomes" id="UP001611263">
    <property type="component" value="Unassembled WGS sequence"/>
</dbReference>
<accession>A0ABW7TVM9</accession>
<evidence type="ECO:0000313" key="2">
    <source>
        <dbReference type="Proteomes" id="UP001611263"/>
    </source>
</evidence>
<name>A0ABW7TVM9_9NOCA</name>
<reference evidence="1 2" key="1">
    <citation type="submission" date="2024-10" db="EMBL/GenBank/DDBJ databases">
        <title>The Natural Products Discovery Center: Release of the First 8490 Sequenced Strains for Exploring Actinobacteria Biosynthetic Diversity.</title>
        <authorList>
            <person name="Kalkreuter E."/>
            <person name="Kautsar S.A."/>
            <person name="Yang D."/>
            <person name="Bader C.D."/>
            <person name="Teijaro C.N."/>
            <person name="Fluegel L."/>
            <person name="Davis C.M."/>
            <person name="Simpson J.R."/>
            <person name="Lauterbach L."/>
            <person name="Steele A.D."/>
            <person name="Gui C."/>
            <person name="Meng S."/>
            <person name="Li G."/>
            <person name="Viehrig K."/>
            <person name="Ye F."/>
            <person name="Su P."/>
            <person name="Kiefer A.F."/>
            <person name="Nichols A."/>
            <person name="Cepeda A.J."/>
            <person name="Yan W."/>
            <person name="Fan B."/>
            <person name="Jiang Y."/>
            <person name="Adhikari A."/>
            <person name="Zheng C.-J."/>
            <person name="Schuster L."/>
            <person name="Cowan T.M."/>
            <person name="Smanski M.J."/>
            <person name="Chevrette M.G."/>
            <person name="De Carvalho L.P.S."/>
            <person name="Shen B."/>
        </authorList>
    </citation>
    <scope>NUCLEOTIDE SEQUENCE [LARGE SCALE GENOMIC DNA]</scope>
    <source>
        <strain evidence="1 2">NPDC020568</strain>
    </source>
</reference>
<protein>
    <submittedName>
        <fullName evidence="1">Uncharacterized protein</fullName>
    </submittedName>
</protein>
<gene>
    <name evidence="1" type="ORF">ACH4WX_30620</name>
</gene>
<evidence type="ECO:0000313" key="1">
    <source>
        <dbReference type="EMBL" id="MFI1465087.1"/>
    </source>
</evidence>
<comment type="caution">
    <text evidence="1">The sequence shown here is derived from an EMBL/GenBank/DDBJ whole genome shotgun (WGS) entry which is preliminary data.</text>
</comment>
<proteinExistence type="predicted"/>
<dbReference type="Gene3D" id="3.40.50.720">
    <property type="entry name" value="NAD(P)-binding Rossmann-like Domain"/>
    <property type="match status" value="1"/>
</dbReference>
<organism evidence="1 2">
    <name type="scientific">Nocardia carnea</name>
    <dbReference type="NCBI Taxonomy" id="37328"/>
    <lineage>
        <taxon>Bacteria</taxon>
        <taxon>Bacillati</taxon>
        <taxon>Actinomycetota</taxon>
        <taxon>Actinomycetes</taxon>
        <taxon>Mycobacteriales</taxon>
        <taxon>Nocardiaceae</taxon>
        <taxon>Nocardia</taxon>
    </lineage>
</organism>
<sequence length="92" mass="9634">MTGPAPVSARQQVATIAGLLGRDIEFTEITRAEARPGMVAVFGEDAADAVLDVTGGDLNDALLQVRGTVSRVTGSAARTFAQWAEENIDAFQ</sequence>